<dbReference type="EMBL" id="JACTAM010000003">
    <property type="protein sequence ID" value="KAI2666779.1"/>
    <property type="molecule type" value="Genomic_DNA"/>
</dbReference>
<keyword evidence="3" id="KW-1185">Reference proteome</keyword>
<keyword evidence="2" id="KW-0687">Ribonucleoprotein</keyword>
<reference evidence="2 3" key="1">
    <citation type="submission" date="2022-01" db="EMBL/GenBank/DDBJ databases">
        <title>A high-quality chromosome-level genome assembly of rohu carp, Labeo rohita.</title>
        <authorList>
            <person name="Arick M.A. II"/>
            <person name="Hsu C.-Y."/>
            <person name="Magbanua Z."/>
            <person name="Pechanova O."/>
            <person name="Grover C."/>
            <person name="Miller E."/>
            <person name="Thrash A."/>
            <person name="Ezzel L."/>
            <person name="Alam S."/>
            <person name="Benzie J."/>
            <person name="Hamilton M."/>
            <person name="Karsi A."/>
            <person name="Lawrence M.L."/>
            <person name="Peterson D.G."/>
        </authorList>
    </citation>
    <scope>NUCLEOTIDE SEQUENCE [LARGE SCALE GENOMIC DNA]</scope>
    <source>
        <strain evidence="3">BAU-BD-2019</strain>
        <tissue evidence="2">Blood</tissue>
    </source>
</reference>
<evidence type="ECO:0000256" key="1">
    <source>
        <dbReference type="SAM" id="MobiDB-lite"/>
    </source>
</evidence>
<dbReference type="Proteomes" id="UP000830375">
    <property type="component" value="Unassembled WGS sequence"/>
</dbReference>
<feature type="compositionally biased region" description="Acidic residues" evidence="1">
    <location>
        <begin position="35"/>
        <end position="44"/>
    </location>
</feature>
<accession>A0ABQ8MVB6</accession>
<proteinExistence type="predicted"/>
<comment type="caution">
    <text evidence="2">The sequence shown here is derived from an EMBL/GenBank/DDBJ whole genome shotgun (WGS) entry which is preliminary data.</text>
</comment>
<name>A0ABQ8MVB6_LABRO</name>
<evidence type="ECO:0000313" key="3">
    <source>
        <dbReference type="Proteomes" id="UP000830375"/>
    </source>
</evidence>
<sequence>MSEASTRRPVELPTNVSFCIPEEDRMSIAKSEDGLTPEEADESVEWAPAAAAAQPESEAELTAMLLQAAKSIDQEHSQLNDWFLGAGSDVPPRSTPEPFFLEVHEELTKMWQAPYTVRLCLSSSLLTTLDGGVARGYMDVPQVDSSTWRNHPCLPSKACKLSSAVTTKAYSAAGQAASDLHAMAILQVHQAKALRAAPGWA</sequence>
<gene>
    <name evidence="2" type="ORF">H4Q32_026473</name>
</gene>
<dbReference type="GO" id="GO:0005840">
    <property type="term" value="C:ribosome"/>
    <property type="evidence" value="ECO:0007669"/>
    <property type="project" value="UniProtKB-KW"/>
</dbReference>
<organism evidence="2 3">
    <name type="scientific">Labeo rohita</name>
    <name type="common">Indian major carp</name>
    <name type="synonym">Cyprinus rohita</name>
    <dbReference type="NCBI Taxonomy" id="84645"/>
    <lineage>
        <taxon>Eukaryota</taxon>
        <taxon>Metazoa</taxon>
        <taxon>Chordata</taxon>
        <taxon>Craniata</taxon>
        <taxon>Vertebrata</taxon>
        <taxon>Euteleostomi</taxon>
        <taxon>Actinopterygii</taxon>
        <taxon>Neopterygii</taxon>
        <taxon>Teleostei</taxon>
        <taxon>Ostariophysi</taxon>
        <taxon>Cypriniformes</taxon>
        <taxon>Cyprinidae</taxon>
        <taxon>Labeoninae</taxon>
        <taxon>Labeonini</taxon>
        <taxon>Labeo</taxon>
    </lineage>
</organism>
<evidence type="ECO:0000313" key="2">
    <source>
        <dbReference type="EMBL" id="KAI2666779.1"/>
    </source>
</evidence>
<protein>
    <submittedName>
        <fullName evidence="2">Ribosomal protein S12 methylthiotransferase RimO</fullName>
    </submittedName>
</protein>
<keyword evidence="2" id="KW-0689">Ribosomal protein</keyword>
<feature type="region of interest" description="Disordered" evidence="1">
    <location>
        <begin position="28"/>
        <end position="47"/>
    </location>
</feature>